<dbReference type="InterPro" id="IPR036397">
    <property type="entry name" value="RNaseH_sf"/>
</dbReference>
<dbReference type="GO" id="GO:0005634">
    <property type="term" value="C:nucleus"/>
    <property type="evidence" value="ECO:0007669"/>
    <property type="project" value="UniProtKB-ARBA"/>
</dbReference>
<evidence type="ECO:0000256" key="10">
    <source>
        <dbReference type="ARBA" id="ARBA00022918"/>
    </source>
</evidence>
<keyword evidence="12" id="KW-0238">DNA-binding</keyword>
<dbReference type="eggNOG" id="KOG0017">
    <property type="taxonomic scope" value="Eukaryota"/>
</dbReference>
<keyword evidence="11" id="KW-0808">Transferase</keyword>
<reference evidence="17 18" key="2">
    <citation type="journal article" date="2012" name="PLoS Pathog.">
        <title>Diverse lifestyles and strategies of plant pathogenesis encoded in the genomes of eighteen Dothideomycetes fungi.</title>
        <authorList>
            <person name="Ohm R.A."/>
            <person name="Feau N."/>
            <person name="Henrissat B."/>
            <person name="Schoch C.L."/>
            <person name="Horwitz B.A."/>
            <person name="Barry K.W."/>
            <person name="Condon B.J."/>
            <person name="Copeland A.C."/>
            <person name="Dhillon B."/>
            <person name="Glaser F."/>
            <person name="Hesse C.N."/>
            <person name="Kosti I."/>
            <person name="LaButti K."/>
            <person name="Lindquist E.A."/>
            <person name="Lucas S."/>
            <person name="Salamov A.A."/>
            <person name="Bradshaw R.E."/>
            <person name="Ciuffetti L."/>
            <person name="Hamelin R.C."/>
            <person name="Kema G.H.J."/>
            <person name="Lawrence C."/>
            <person name="Scott J.A."/>
            <person name="Spatafora J.W."/>
            <person name="Turgeon B.G."/>
            <person name="de Wit P.J.G.M."/>
            <person name="Zhong S."/>
            <person name="Goodwin S.B."/>
            <person name="Grigoriev I.V."/>
        </authorList>
    </citation>
    <scope>NUCLEOTIDE SEQUENCE [LARGE SCALE GENOMIC DNA]</scope>
    <source>
        <strain evidence="18">NZE10 / CBS 128990</strain>
    </source>
</reference>
<evidence type="ECO:0000313" key="17">
    <source>
        <dbReference type="EMBL" id="EME43360.1"/>
    </source>
</evidence>
<dbReference type="GO" id="GO:0032196">
    <property type="term" value="P:transposition"/>
    <property type="evidence" value="ECO:0007669"/>
    <property type="project" value="UniProtKB-KW"/>
</dbReference>
<keyword evidence="10" id="KW-0695">RNA-directed DNA polymerase</keyword>
<keyword evidence="1" id="KW-0815">Transposition</keyword>
<dbReference type="SUPFAM" id="SSF53098">
    <property type="entry name" value="Ribonuclease H-like"/>
    <property type="match status" value="1"/>
</dbReference>
<feature type="non-terminal residue" evidence="17">
    <location>
        <position position="1"/>
    </location>
</feature>
<feature type="domain" description="Integrase catalytic" evidence="16">
    <location>
        <begin position="1"/>
        <end position="156"/>
    </location>
</feature>
<dbReference type="Proteomes" id="UP000016933">
    <property type="component" value="Unassembled WGS sequence"/>
</dbReference>
<keyword evidence="11" id="KW-0239">DNA-directed DNA polymerase</keyword>
<evidence type="ECO:0000256" key="6">
    <source>
        <dbReference type="ARBA" id="ARBA00022801"/>
    </source>
</evidence>
<evidence type="ECO:0000256" key="8">
    <source>
        <dbReference type="ARBA" id="ARBA00022884"/>
    </source>
</evidence>
<evidence type="ECO:0000256" key="13">
    <source>
        <dbReference type="ARBA" id="ARBA00023172"/>
    </source>
</evidence>
<keyword evidence="6" id="KW-0378">Hydrolase</keyword>
<keyword evidence="8" id="KW-0694">RNA-binding</keyword>
<evidence type="ECO:0000256" key="2">
    <source>
        <dbReference type="ARBA" id="ARBA00022695"/>
    </source>
</evidence>
<evidence type="ECO:0000256" key="9">
    <source>
        <dbReference type="ARBA" id="ARBA00022908"/>
    </source>
</evidence>
<evidence type="ECO:0000256" key="11">
    <source>
        <dbReference type="ARBA" id="ARBA00022932"/>
    </source>
</evidence>
<comment type="catalytic activity">
    <reaction evidence="14">
        <text>DNA(n) + a 2'-deoxyribonucleoside 5'-triphosphate = DNA(n+1) + diphosphate</text>
        <dbReference type="Rhea" id="RHEA:22508"/>
        <dbReference type="Rhea" id="RHEA-COMP:17339"/>
        <dbReference type="Rhea" id="RHEA-COMP:17340"/>
        <dbReference type="ChEBI" id="CHEBI:33019"/>
        <dbReference type="ChEBI" id="CHEBI:61560"/>
        <dbReference type="ChEBI" id="CHEBI:173112"/>
        <dbReference type="EC" id="2.7.7.49"/>
    </reaction>
</comment>
<dbReference type="EMBL" id="KB446540">
    <property type="protein sequence ID" value="EME43360.1"/>
    <property type="molecule type" value="Genomic_DNA"/>
</dbReference>
<evidence type="ECO:0000256" key="12">
    <source>
        <dbReference type="ARBA" id="ARBA00023125"/>
    </source>
</evidence>
<keyword evidence="3" id="KW-0540">Nuclease</keyword>
<evidence type="ECO:0000256" key="3">
    <source>
        <dbReference type="ARBA" id="ARBA00022722"/>
    </source>
</evidence>
<reference evidence="18" key="1">
    <citation type="journal article" date="2012" name="PLoS Genet.">
        <title>The genomes of the fungal plant pathogens Cladosporium fulvum and Dothistroma septosporum reveal adaptation to different hosts and lifestyles but also signatures of common ancestry.</title>
        <authorList>
            <person name="de Wit P.J.G.M."/>
            <person name="van der Burgt A."/>
            <person name="Oekmen B."/>
            <person name="Stergiopoulos I."/>
            <person name="Abd-Elsalam K.A."/>
            <person name="Aerts A.L."/>
            <person name="Bahkali A.H."/>
            <person name="Beenen H.G."/>
            <person name="Chettri P."/>
            <person name="Cox M.P."/>
            <person name="Datema E."/>
            <person name="de Vries R.P."/>
            <person name="Dhillon B."/>
            <person name="Ganley A.R."/>
            <person name="Griffiths S.A."/>
            <person name="Guo Y."/>
            <person name="Hamelin R.C."/>
            <person name="Henrissat B."/>
            <person name="Kabir M.S."/>
            <person name="Jashni M.K."/>
            <person name="Kema G."/>
            <person name="Klaubauf S."/>
            <person name="Lapidus A."/>
            <person name="Levasseur A."/>
            <person name="Lindquist E."/>
            <person name="Mehrabi R."/>
            <person name="Ohm R.A."/>
            <person name="Owen T.J."/>
            <person name="Salamov A."/>
            <person name="Schwelm A."/>
            <person name="Schijlen E."/>
            <person name="Sun H."/>
            <person name="van den Burg H.A."/>
            <person name="van Ham R.C.H.J."/>
            <person name="Zhang S."/>
            <person name="Goodwin S.B."/>
            <person name="Grigoriev I.V."/>
            <person name="Collemare J."/>
            <person name="Bradshaw R.E."/>
        </authorList>
    </citation>
    <scope>NUCLEOTIDE SEQUENCE [LARGE SCALE GENOMIC DNA]</scope>
    <source>
        <strain evidence="18">NZE10 / CBS 128990</strain>
    </source>
</reference>
<dbReference type="GO" id="GO:0003677">
    <property type="term" value="F:DNA binding"/>
    <property type="evidence" value="ECO:0007669"/>
    <property type="project" value="UniProtKB-KW"/>
</dbReference>
<dbReference type="PANTHER" id="PTHR42648:SF11">
    <property type="entry name" value="TRANSPOSON TY4-P GAG-POL POLYPROTEIN"/>
    <property type="match status" value="1"/>
</dbReference>
<dbReference type="InterPro" id="IPR057670">
    <property type="entry name" value="SH3_retrovirus"/>
</dbReference>
<dbReference type="HOGENOM" id="CLU_001650_20_4_1"/>
<dbReference type="STRING" id="675120.M2YN35"/>
<dbReference type="PROSITE" id="PS50994">
    <property type="entry name" value="INTEGRASE"/>
    <property type="match status" value="1"/>
</dbReference>
<evidence type="ECO:0000256" key="5">
    <source>
        <dbReference type="ARBA" id="ARBA00022759"/>
    </source>
</evidence>
<protein>
    <recommendedName>
        <fullName evidence="16">Integrase catalytic domain-containing protein</fullName>
    </recommendedName>
</protein>
<dbReference type="GO" id="GO:0004519">
    <property type="term" value="F:endonuclease activity"/>
    <property type="evidence" value="ECO:0007669"/>
    <property type="project" value="UniProtKB-KW"/>
</dbReference>
<organism evidence="17 18">
    <name type="scientific">Dothistroma septosporum (strain NZE10 / CBS 128990)</name>
    <name type="common">Red band needle blight fungus</name>
    <name type="synonym">Mycosphaerella pini</name>
    <dbReference type="NCBI Taxonomy" id="675120"/>
    <lineage>
        <taxon>Eukaryota</taxon>
        <taxon>Fungi</taxon>
        <taxon>Dikarya</taxon>
        <taxon>Ascomycota</taxon>
        <taxon>Pezizomycotina</taxon>
        <taxon>Dothideomycetes</taxon>
        <taxon>Dothideomycetidae</taxon>
        <taxon>Mycosphaerellales</taxon>
        <taxon>Mycosphaerellaceae</taxon>
        <taxon>Dothistroma</taxon>
    </lineage>
</organism>
<dbReference type="GO" id="GO:0015074">
    <property type="term" value="P:DNA integration"/>
    <property type="evidence" value="ECO:0007669"/>
    <property type="project" value="UniProtKB-KW"/>
</dbReference>
<gene>
    <name evidence="17" type="ORF">DOTSEDRAFT_132297</name>
</gene>
<evidence type="ECO:0000313" key="18">
    <source>
        <dbReference type="Proteomes" id="UP000016933"/>
    </source>
</evidence>
<dbReference type="GO" id="GO:0003887">
    <property type="term" value="F:DNA-directed DNA polymerase activity"/>
    <property type="evidence" value="ECO:0007669"/>
    <property type="project" value="UniProtKB-KW"/>
</dbReference>
<keyword evidence="5" id="KW-0255">Endonuclease</keyword>
<keyword evidence="18" id="KW-1185">Reference proteome</keyword>
<proteinExistence type="predicted"/>
<sequence length="244" mass="28292">RTNRGSRYFISFIDNYSRYIEVDIIKSKSKAFRSFCAYKQRTENSTSNSVVNNERPRLKVLKSDNALEFLTEEFEKLLEDSSIIRELSAPYCPEQNAIIERPNRTIMSKVRALLYEANLPKYLWGEAVLVAVFIYNYTLHASLGFKTPYELRYRTKPDLNNIKIFGSIAYYRNPSPKKLETRVNKAILLGYTDYSNYKLLDLNSHKIIFARDVKILEGAYLDKPSISLSNIAEASLRIVVVDRV</sequence>
<dbReference type="PANTHER" id="PTHR42648">
    <property type="entry name" value="TRANSPOSASE, PUTATIVE-RELATED"/>
    <property type="match status" value="1"/>
</dbReference>
<dbReference type="AlphaFoldDB" id="M2YN35"/>
<evidence type="ECO:0000259" key="16">
    <source>
        <dbReference type="PROSITE" id="PS50994"/>
    </source>
</evidence>
<evidence type="ECO:0000256" key="15">
    <source>
        <dbReference type="ARBA" id="ARBA00049244"/>
    </source>
</evidence>
<dbReference type="GO" id="GO:0003723">
    <property type="term" value="F:RNA binding"/>
    <property type="evidence" value="ECO:0007669"/>
    <property type="project" value="UniProtKB-KW"/>
</dbReference>
<dbReference type="Pfam" id="PF25597">
    <property type="entry name" value="SH3_retrovirus"/>
    <property type="match status" value="1"/>
</dbReference>
<keyword evidence="7" id="KW-0460">Magnesium</keyword>
<evidence type="ECO:0000256" key="4">
    <source>
        <dbReference type="ARBA" id="ARBA00022723"/>
    </source>
</evidence>
<comment type="catalytic activity">
    <reaction evidence="15">
        <text>DNA(n) + a 2'-deoxyribonucleoside 5'-triphosphate = DNA(n+1) + diphosphate</text>
        <dbReference type="Rhea" id="RHEA:22508"/>
        <dbReference type="Rhea" id="RHEA-COMP:17339"/>
        <dbReference type="Rhea" id="RHEA-COMP:17340"/>
        <dbReference type="ChEBI" id="CHEBI:33019"/>
        <dbReference type="ChEBI" id="CHEBI:61560"/>
        <dbReference type="ChEBI" id="CHEBI:173112"/>
        <dbReference type="EC" id="2.7.7.7"/>
    </reaction>
</comment>
<keyword evidence="2" id="KW-0548">Nucleotidyltransferase</keyword>
<dbReference type="GO" id="GO:0016787">
    <property type="term" value="F:hydrolase activity"/>
    <property type="evidence" value="ECO:0007669"/>
    <property type="project" value="UniProtKB-KW"/>
</dbReference>
<keyword evidence="4" id="KW-0479">Metal-binding</keyword>
<dbReference type="OrthoDB" id="3768101at2759"/>
<dbReference type="GO" id="GO:0046872">
    <property type="term" value="F:metal ion binding"/>
    <property type="evidence" value="ECO:0007669"/>
    <property type="project" value="UniProtKB-KW"/>
</dbReference>
<dbReference type="GO" id="GO:0003964">
    <property type="term" value="F:RNA-directed DNA polymerase activity"/>
    <property type="evidence" value="ECO:0007669"/>
    <property type="project" value="UniProtKB-KW"/>
</dbReference>
<dbReference type="InterPro" id="IPR039537">
    <property type="entry name" value="Retrotran_Ty1/copia-like"/>
</dbReference>
<keyword evidence="13" id="KW-0233">DNA recombination</keyword>
<dbReference type="InterPro" id="IPR012337">
    <property type="entry name" value="RNaseH-like_sf"/>
</dbReference>
<dbReference type="GO" id="GO:0006310">
    <property type="term" value="P:DNA recombination"/>
    <property type="evidence" value="ECO:0007669"/>
    <property type="project" value="UniProtKB-KW"/>
</dbReference>
<accession>M2YN35</accession>
<dbReference type="InterPro" id="IPR001584">
    <property type="entry name" value="Integrase_cat-core"/>
</dbReference>
<evidence type="ECO:0000256" key="14">
    <source>
        <dbReference type="ARBA" id="ARBA00048173"/>
    </source>
</evidence>
<evidence type="ECO:0000256" key="1">
    <source>
        <dbReference type="ARBA" id="ARBA00022578"/>
    </source>
</evidence>
<name>M2YN35_DOTSN</name>
<dbReference type="OMA" id="ICHEYTI"/>
<dbReference type="Gene3D" id="3.30.420.10">
    <property type="entry name" value="Ribonuclease H-like superfamily/Ribonuclease H"/>
    <property type="match status" value="1"/>
</dbReference>
<keyword evidence="9" id="KW-0229">DNA integration</keyword>
<evidence type="ECO:0000256" key="7">
    <source>
        <dbReference type="ARBA" id="ARBA00022842"/>
    </source>
</evidence>